<accession>A0ABQ4YCC1</accession>
<reference evidence="1" key="1">
    <citation type="journal article" date="2022" name="Int. J. Mol. Sci.">
        <title>Draft Genome of Tanacetum Coccineum: Genomic Comparison of Closely Related Tanacetum-Family Plants.</title>
        <authorList>
            <person name="Yamashiro T."/>
            <person name="Shiraishi A."/>
            <person name="Nakayama K."/>
            <person name="Satake H."/>
        </authorList>
    </citation>
    <scope>NUCLEOTIDE SEQUENCE</scope>
</reference>
<protein>
    <submittedName>
        <fullName evidence="1">Uncharacterized protein</fullName>
    </submittedName>
</protein>
<evidence type="ECO:0000313" key="2">
    <source>
        <dbReference type="Proteomes" id="UP001151760"/>
    </source>
</evidence>
<evidence type="ECO:0000313" key="1">
    <source>
        <dbReference type="EMBL" id="GJS75047.1"/>
    </source>
</evidence>
<organism evidence="1 2">
    <name type="scientific">Tanacetum coccineum</name>
    <dbReference type="NCBI Taxonomy" id="301880"/>
    <lineage>
        <taxon>Eukaryota</taxon>
        <taxon>Viridiplantae</taxon>
        <taxon>Streptophyta</taxon>
        <taxon>Embryophyta</taxon>
        <taxon>Tracheophyta</taxon>
        <taxon>Spermatophyta</taxon>
        <taxon>Magnoliopsida</taxon>
        <taxon>eudicotyledons</taxon>
        <taxon>Gunneridae</taxon>
        <taxon>Pentapetalae</taxon>
        <taxon>asterids</taxon>
        <taxon>campanulids</taxon>
        <taxon>Asterales</taxon>
        <taxon>Asteraceae</taxon>
        <taxon>Asteroideae</taxon>
        <taxon>Anthemideae</taxon>
        <taxon>Anthemidinae</taxon>
        <taxon>Tanacetum</taxon>
    </lineage>
</organism>
<gene>
    <name evidence="1" type="ORF">Tco_0724928</name>
</gene>
<name>A0ABQ4YCC1_9ASTR</name>
<comment type="caution">
    <text evidence="1">The sequence shown here is derived from an EMBL/GenBank/DDBJ whole genome shotgun (WGS) entry which is preliminary data.</text>
</comment>
<sequence>MVWSRYAILMSGKTDSIKINNNSGCLPGSTFVYREVFKFDFFLQLLYSILVTIHPSSIMRKISWYARHASLLVLVKSSYSFSLIATYSSSCPNEYLNISNLLILQIGTDKTKIPRNTSNYGQTRTQEQKSTKEAGKLNKEKKYKPLLIGTFGFMEGELVMEELPWTSLAYLRISQSCECSY</sequence>
<proteinExistence type="predicted"/>
<keyword evidence="2" id="KW-1185">Reference proteome</keyword>
<dbReference type="EMBL" id="BQNB010010276">
    <property type="protein sequence ID" value="GJS75047.1"/>
    <property type="molecule type" value="Genomic_DNA"/>
</dbReference>
<dbReference type="Proteomes" id="UP001151760">
    <property type="component" value="Unassembled WGS sequence"/>
</dbReference>
<reference evidence="1" key="2">
    <citation type="submission" date="2022-01" db="EMBL/GenBank/DDBJ databases">
        <authorList>
            <person name="Yamashiro T."/>
            <person name="Shiraishi A."/>
            <person name="Satake H."/>
            <person name="Nakayama K."/>
        </authorList>
    </citation>
    <scope>NUCLEOTIDE SEQUENCE</scope>
</reference>